<protein>
    <recommendedName>
        <fullName evidence="2">Retrograde transport protein Dsl1 C-terminal domain-containing protein</fullName>
    </recommendedName>
</protein>
<dbReference type="InterPro" id="IPR046362">
    <property type="entry name" value="Zw10/DSL1_C_sf"/>
</dbReference>
<keyword evidence="4" id="KW-1185">Reference proteome</keyword>
<feature type="compositionally biased region" description="Basic and acidic residues" evidence="1">
    <location>
        <begin position="421"/>
        <end position="442"/>
    </location>
</feature>
<gene>
    <name evidence="3" type="ORF">DAPK24_025800</name>
</gene>
<proteinExistence type="predicted"/>
<name>A0AAV5R3Z8_PICKL</name>
<organism evidence="3 4">
    <name type="scientific">Pichia kluyveri</name>
    <name type="common">Yeast</name>
    <dbReference type="NCBI Taxonomy" id="36015"/>
    <lineage>
        <taxon>Eukaryota</taxon>
        <taxon>Fungi</taxon>
        <taxon>Dikarya</taxon>
        <taxon>Ascomycota</taxon>
        <taxon>Saccharomycotina</taxon>
        <taxon>Pichiomycetes</taxon>
        <taxon>Pichiales</taxon>
        <taxon>Pichiaceae</taxon>
        <taxon>Pichia</taxon>
    </lineage>
</organism>
<sequence length="807" mass="94776">MSVAQEIHGKKLEQIQFQIDEIDQKLESYLENYNVKQLQHDLDLSNTNHEKGTLSSKKTNGFGELNRNDQSEVIEVCNQLSIINELITEFQQQNQFEHKSSIFIKLRSKINNLHKSISSTCDADNIKILKELKNKLHSFKNDVTNMSKEKIHEYLYINEELEISFNKVNSDGLPYEKFLSSCKDLLDTSLNEVFELNKMFNDWIIKVFDKLDKGYKVVIENDQGFFKLSFLEQEVEIIHFANSIEKIILFFNEIALFSQNIKDFGNYRFLIGKNMLTKLKSKIFQKENVYPLIIDKINYDEYGNGKDSKVSVIARLYEISRLLSEKYWSKDGFCELEFWIDDLTNSWVNNLVEVNIDNIKEYVMNLLDDQYNDLLKNENLITKALEFDDDVAAVQTKQQEQLTQNEDWNNEDWNENWGSDGENKVETKVQVKKENTDTKSDEWNDEDDGWNDDAWGSDEEVDAQIQAPPVQKEEDEDGWDAWGGEDDLKSLKSNASIKQNFVNTDKKNQYNAPVYKYSKLVMEAMKIFDTYMKNYDDLKNLHVGNEQIMETHNLFKHGFKKLCISYYMMLSSKIKSTYKNEILFYNDYNKILEECYTKYTIDLTSCFKMNSSFIEKFTNSYTTLILNVIDDYRETIWEDNDLDSDDNLNTYKMEFLIRYDSQFNEIKAELNNSFEMNTQMILDTFVTVVFNSFNTICDLILSRKDISSYESEVLSDIIDDITNPAAQQITIGYSNINLENIQTFNKLRQVRLVLSNNLKSILDIFYDARLHEIETDELISLIKSLFVESPQRENTIAEIRTARETQF</sequence>
<accession>A0AAV5R3Z8</accession>
<dbReference type="Pfam" id="PF11989">
    <property type="entry name" value="Dsl1_C"/>
    <property type="match status" value="1"/>
</dbReference>
<dbReference type="Proteomes" id="UP001378960">
    <property type="component" value="Unassembled WGS sequence"/>
</dbReference>
<reference evidence="3 4" key="1">
    <citation type="journal article" date="2023" name="Elife">
        <title>Identification of key yeast species and microbe-microbe interactions impacting larval growth of Drosophila in the wild.</title>
        <authorList>
            <person name="Mure A."/>
            <person name="Sugiura Y."/>
            <person name="Maeda R."/>
            <person name="Honda K."/>
            <person name="Sakurai N."/>
            <person name="Takahashi Y."/>
            <person name="Watada M."/>
            <person name="Katoh T."/>
            <person name="Gotoh A."/>
            <person name="Gotoh Y."/>
            <person name="Taniguchi I."/>
            <person name="Nakamura K."/>
            <person name="Hayashi T."/>
            <person name="Katayama T."/>
            <person name="Uemura T."/>
            <person name="Hattori Y."/>
        </authorList>
    </citation>
    <scope>NUCLEOTIDE SEQUENCE [LARGE SCALE GENOMIC DNA]</scope>
    <source>
        <strain evidence="3 4">PK-24</strain>
    </source>
</reference>
<evidence type="ECO:0000313" key="4">
    <source>
        <dbReference type="Proteomes" id="UP001378960"/>
    </source>
</evidence>
<dbReference type="Gene3D" id="1.10.357.150">
    <property type="match status" value="1"/>
</dbReference>
<dbReference type="InterPro" id="IPR021876">
    <property type="entry name" value="Dsl1_C"/>
</dbReference>
<dbReference type="EMBL" id="BTGB01000003">
    <property type="protein sequence ID" value="GMM46005.1"/>
    <property type="molecule type" value="Genomic_DNA"/>
</dbReference>
<feature type="compositionally biased region" description="Acidic residues" evidence="1">
    <location>
        <begin position="443"/>
        <end position="456"/>
    </location>
</feature>
<feature type="domain" description="Retrograde transport protein Dsl1 C-terminal" evidence="2">
    <location>
        <begin position="664"/>
        <end position="805"/>
    </location>
</feature>
<comment type="caution">
    <text evidence="3">The sequence shown here is derived from an EMBL/GenBank/DDBJ whole genome shotgun (WGS) entry which is preliminary data.</text>
</comment>
<dbReference type="AlphaFoldDB" id="A0AAV5R3Z8"/>
<evidence type="ECO:0000259" key="2">
    <source>
        <dbReference type="Pfam" id="PF11989"/>
    </source>
</evidence>
<evidence type="ECO:0000313" key="3">
    <source>
        <dbReference type="EMBL" id="GMM46005.1"/>
    </source>
</evidence>
<feature type="region of interest" description="Disordered" evidence="1">
    <location>
        <begin position="397"/>
        <end position="456"/>
    </location>
</feature>
<evidence type="ECO:0000256" key="1">
    <source>
        <dbReference type="SAM" id="MobiDB-lite"/>
    </source>
</evidence>